<protein>
    <recommendedName>
        <fullName evidence="3">Co-chaperonin GroES</fullName>
    </recommendedName>
    <alternativeName>
        <fullName evidence="3">10 kDa chaperonin</fullName>
    </alternativeName>
    <alternativeName>
        <fullName evidence="3">Chaperonin-10</fullName>
        <shortName evidence="3">Cpn10</shortName>
    </alternativeName>
</protein>
<keyword evidence="3" id="KW-0963">Cytoplasm</keyword>
<gene>
    <name evidence="5" type="primary">groS_1</name>
    <name evidence="3" type="synonym">groES</name>
    <name evidence="3" type="synonym">groS</name>
    <name evidence="5" type="ORF">Mal52_02100</name>
</gene>
<dbReference type="RefSeq" id="WP_145373755.1">
    <property type="nucleotide sequence ID" value="NZ_CAXBED010000164.1"/>
</dbReference>
<dbReference type="PANTHER" id="PTHR10772:SF58">
    <property type="entry name" value="CO-CHAPERONIN GROES"/>
    <property type="match status" value="1"/>
</dbReference>
<dbReference type="Gene3D" id="2.30.33.40">
    <property type="entry name" value="GroES chaperonin"/>
    <property type="match status" value="1"/>
</dbReference>
<organism evidence="5 6">
    <name type="scientific">Symmachiella dynata</name>
    <dbReference type="NCBI Taxonomy" id="2527995"/>
    <lineage>
        <taxon>Bacteria</taxon>
        <taxon>Pseudomonadati</taxon>
        <taxon>Planctomycetota</taxon>
        <taxon>Planctomycetia</taxon>
        <taxon>Planctomycetales</taxon>
        <taxon>Planctomycetaceae</taxon>
        <taxon>Symmachiella</taxon>
    </lineage>
</organism>
<keyword evidence="2 3" id="KW-0143">Chaperone</keyword>
<name>A0A517ZGZ4_9PLAN</name>
<evidence type="ECO:0000313" key="5">
    <source>
        <dbReference type="EMBL" id="QDU41756.1"/>
    </source>
</evidence>
<dbReference type="Pfam" id="PF00166">
    <property type="entry name" value="Cpn10"/>
    <property type="match status" value="1"/>
</dbReference>
<evidence type="ECO:0000256" key="3">
    <source>
        <dbReference type="HAMAP-Rule" id="MF_00580"/>
    </source>
</evidence>
<dbReference type="GO" id="GO:0046872">
    <property type="term" value="F:metal ion binding"/>
    <property type="evidence" value="ECO:0007669"/>
    <property type="project" value="TreeGrafter"/>
</dbReference>
<dbReference type="GO" id="GO:0051087">
    <property type="term" value="F:protein-folding chaperone binding"/>
    <property type="evidence" value="ECO:0007669"/>
    <property type="project" value="TreeGrafter"/>
</dbReference>
<evidence type="ECO:0000256" key="4">
    <source>
        <dbReference type="RuleBase" id="RU000535"/>
    </source>
</evidence>
<dbReference type="PROSITE" id="PS00681">
    <property type="entry name" value="CHAPERONINS_CPN10"/>
    <property type="match status" value="1"/>
</dbReference>
<dbReference type="SMART" id="SM00883">
    <property type="entry name" value="Cpn10"/>
    <property type="match status" value="1"/>
</dbReference>
<dbReference type="HAMAP" id="MF_00580">
    <property type="entry name" value="CH10"/>
    <property type="match status" value="1"/>
</dbReference>
<dbReference type="InterPro" id="IPR020818">
    <property type="entry name" value="Chaperonin_GroES"/>
</dbReference>
<dbReference type="InterPro" id="IPR011032">
    <property type="entry name" value="GroES-like_sf"/>
</dbReference>
<dbReference type="NCBIfam" id="NF001531">
    <property type="entry name" value="PRK00364.2-2"/>
    <property type="match status" value="1"/>
</dbReference>
<dbReference type="CDD" id="cd00320">
    <property type="entry name" value="cpn10"/>
    <property type="match status" value="1"/>
</dbReference>
<dbReference type="InterPro" id="IPR018369">
    <property type="entry name" value="Chaprnonin_Cpn10_CS"/>
</dbReference>
<comment type="subunit">
    <text evidence="3">Heptamer of 7 subunits arranged in a ring. Interacts with the chaperonin GroEL.</text>
</comment>
<dbReference type="FunFam" id="2.30.33.40:FF:000001">
    <property type="entry name" value="10 kDa chaperonin"/>
    <property type="match status" value="1"/>
</dbReference>
<comment type="subcellular location">
    <subcellularLocation>
        <location evidence="3">Cytoplasm</location>
    </subcellularLocation>
</comment>
<dbReference type="AlphaFoldDB" id="A0A517ZGZ4"/>
<dbReference type="SUPFAM" id="SSF50129">
    <property type="entry name" value="GroES-like"/>
    <property type="match status" value="1"/>
</dbReference>
<dbReference type="NCBIfam" id="NF001533">
    <property type="entry name" value="PRK00364.2-4"/>
    <property type="match status" value="1"/>
</dbReference>
<dbReference type="GO" id="GO:0005737">
    <property type="term" value="C:cytoplasm"/>
    <property type="evidence" value="ECO:0007669"/>
    <property type="project" value="UniProtKB-SubCell"/>
</dbReference>
<dbReference type="GO" id="GO:0005524">
    <property type="term" value="F:ATP binding"/>
    <property type="evidence" value="ECO:0007669"/>
    <property type="project" value="InterPro"/>
</dbReference>
<evidence type="ECO:0000313" key="6">
    <source>
        <dbReference type="Proteomes" id="UP000319383"/>
    </source>
</evidence>
<dbReference type="GO" id="GO:0044183">
    <property type="term" value="F:protein folding chaperone"/>
    <property type="evidence" value="ECO:0007669"/>
    <property type="project" value="InterPro"/>
</dbReference>
<dbReference type="PANTHER" id="PTHR10772">
    <property type="entry name" value="10 KDA HEAT SHOCK PROTEIN"/>
    <property type="match status" value="1"/>
</dbReference>
<dbReference type="PRINTS" id="PR00297">
    <property type="entry name" value="CHAPERONIN10"/>
</dbReference>
<proteinExistence type="inferred from homology"/>
<dbReference type="OrthoDB" id="9806791at2"/>
<dbReference type="KEGG" id="sdyn:Mal52_02100"/>
<dbReference type="GO" id="GO:0051082">
    <property type="term" value="F:unfolded protein binding"/>
    <property type="evidence" value="ECO:0007669"/>
    <property type="project" value="TreeGrafter"/>
</dbReference>
<keyword evidence="6" id="KW-1185">Reference proteome</keyword>
<dbReference type="EMBL" id="CP036276">
    <property type="protein sequence ID" value="QDU41756.1"/>
    <property type="molecule type" value="Genomic_DNA"/>
</dbReference>
<reference evidence="5 6" key="1">
    <citation type="submission" date="2019-02" db="EMBL/GenBank/DDBJ databases">
        <title>Deep-cultivation of Planctomycetes and their phenomic and genomic characterization uncovers novel biology.</title>
        <authorList>
            <person name="Wiegand S."/>
            <person name="Jogler M."/>
            <person name="Boedeker C."/>
            <person name="Pinto D."/>
            <person name="Vollmers J."/>
            <person name="Rivas-Marin E."/>
            <person name="Kohn T."/>
            <person name="Peeters S.H."/>
            <person name="Heuer A."/>
            <person name="Rast P."/>
            <person name="Oberbeckmann S."/>
            <person name="Bunk B."/>
            <person name="Jeske O."/>
            <person name="Meyerdierks A."/>
            <person name="Storesund J.E."/>
            <person name="Kallscheuer N."/>
            <person name="Luecker S."/>
            <person name="Lage O.M."/>
            <person name="Pohl T."/>
            <person name="Merkel B.J."/>
            <person name="Hornburger P."/>
            <person name="Mueller R.-W."/>
            <person name="Bruemmer F."/>
            <person name="Labrenz M."/>
            <person name="Spormann A.M."/>
            <person name="Op den Camp H."/>
            <person name="Overmann J."/>
            <person name="Amann R."/>
            <person name="Jetten M.S.M."/>
            <person name="Mascher T."/>
            <person name="Medema M.H."/>
            <person name="Devos D.P."/>
            <person name="Kaster A.-K."/>
            <person name="Ovreas L."/>
            <person name="Rohde M."/>
            <person name="Galperin M.Y."/>
            <person name="Jogler C."/>
        </authorList>
    </citation>
    <scope>NUCLEOTIDE SEQUENCE [LARGE SCALE GENOMIC DNA]</scope>
    <source>
        <strain evidence="5 6">Mal52</strain>
    </source>
</reference>
<dbReference type="Proteomes" id="UP000319383">
    <property type="component" value="Chromosome"/>
</dbReference>
<evidence type="ECO:0000256" key="1">
    <source>
        <dbReference type="ARBA" id="ARBA00006975"/>
    </source>
</evidence>
<comment type="similarity">
    <text evidence="1 3 4">Belongs to the GroES chaperonin family.</text>
</comment>
<dbReference type="InterPro" id="IPR037124">
    <property type="entry name" value="Chaperonin_GroES_sf"/>
</dbReference>
<accession>A0A517ZGZ4</accession>
<comment type="function">
    <text evidence="3 4">Together with the chaperonin GroEL, plays an essential role in assisting protein folding. The GroEL-GroES system forms a nano-cage that allows encapsulation of the non-native substrate proteins and provides a physical environment optimized to promote and accelerate protein folding. GroES binds to the apical surface of the GroEL ring, thereby capping the opening of the GroEL channel.</text>
</comment>
<sequence>MKVVPLGDKVVVKRLDAEAITSGGIVLPDSAQQKPAEGRILSVGDGVLLKDGSRADPQVSEGDRVMFSSYAGTEVSVDGQELLIMNESDILAVIS</sequence>
<evidence type="ECO:0000256" key="2">
    <source>
        <dbReference type="ARBA" id="ARBA00023186"/>
    </source>
</evidence>